<dbReference type="RefSeq" id="WP_075948740.1">
    <property type="nucleotide sequence ID" value="NZ_LT629709.1"/>
</dbReference>
<evidence type="ECO:0000313" key="4">
    <source>
        <dbReference type="Proteomes" id="UP000186756"/>
    </source>
</evidence>
<evidence type="ECO:0000313" key="6">
    <source>
        <dbReference type="Proteomes" id="UP000460142"/>
    </source>
</evidence>
<dbReference type="EMBL" id="VZPS01000021">
    <property type="protein sequence ID" value="KAB0482035.1"/>
    <property type="molecule type" value="Genomic_DNA"/>
</dbReference>
<dbReference type="Proteomes" id="UP000198549">
    <property type="component" value="Chromosome I"/>
</dbReference>
<reference evidence="1 6" key="4">
    <citation type="submission" date="2019-09" db="EMBL/GenBank/DDBJ databases">
        <title>Draft genome sequences of 48 bacterial type strains from the CCUG.</title>
        <authorList>
            <person name="Tunovic T."/>
            <person name="Pineiro-Iglesias B."/>
            <person name="Unosson C."/>
            <person name="Inganas E."/>
            <person name="Ohlen M."/>
            <person name="Cardew S."/>
            <person name="Jensie-Markopoulos S."/>
            <person name="Salva-Serra F."/>
            <person name="Jaen-Luchoro D."/>
            <person name="Karlsson R."/>
            <person name="Svensson-Stadler L."/>
            <person name="Chun J."/>
            <person name="Moore E."/>
        </authorList>
    </citation>
    <scope>NUCLEOTIDE SEQUENCE [LARGE SCALE GENOMIC DNA]</scope>
    <source>
        <strain evidence="1 6">CCUG 53116</strain>
    </source>
</reference>
<reference evidence="3 5" key="1">
    <citation type="submission" date="2016-10" db="EMBL/GenBank/DDBJ databases">
        <authorList>
            <person name="de Groot N.N."/>
        </authorList>
    </citation>
    <scope>NUCLEOTIDE SEQUENCE [LARGE SCALE GENOMIC DNA]</scope>
    <source>
        <strain evidence="3 5">BS3776</strain>
    </source>
</reference>
<dbReference type="EMBL" id="MSTQ01000019">
    <property type="protein sequence ID" value="OLT99964.1"/>
    <property type="molecule type" value="Genomic_DNA"/>
</dbReference>
<sequence length="119" mass="13305">MIKAIDMALKQWAQELHSDEVAAGYSGGNMVAMMMESGGQLVRGRRGSRVPLEASLDIERIVKKRLDPELMTVVQVHYFQPDAPLTARLAQSGCTRNLYYQRLHDAHIVVEHFLLGEAA</sequence>
<dbReference type="OrthoDB" id="7014261at2"/>
<name>A0A1H0T0D3_PSERE</name>
<evidence type="ECO:0000313" key="2">
    <source>
        <dbReference type="EMBL" id="OLT99964.1"/>
    </source>
</evidence>
<evidence type="ECO:0000313" key="1">
    <source>
        <dbReference type="EMBL" id="KAB0482035.1"/>
    </source>
</evidence>
<dbReference type="Proteomes" id="UP000186756">
    <property type="component" value="Unassembled WGS sequence"/>
</dbReference>
<proteinExistence type="predicted"/>
<accession>A0A1H0T0D3</accession>
<protein>
    <submittedName>
        <fullName evidence="3">Uncharacterized protein</fullName>
    </submittedName>
</protein>
<evidence type="ECO:0000313" key="5">
    <source>
        <dbReference type="Proteomes" id="UP000198549"/>
    </source>
</evidence>
<dbReference type="EMBL" id="LT629709">
    <property type="protein sequence ID" value="SDP47419.1"/>
    <property type="molecule type" value="Genomic_DNA"/>
</dbReference>
<gene>
    <name evidence="2" type="ORF">BVK86_23960</name>
    <name evidence="1" type="ORF">F7R15_24230</name>
    <name evidence="3" type="ORF">SAMN04490202_4410</name>
</gene>
<reference evidence="4" key="2">
    <citation type="submission" date="2017-01" db="EMBL/GenBank/DDBJ databases">
        <authorList>
            <person name="Poblete-Castro I."/>
        </authorList>
    </citation>
    <scope>NUCLEOTIDE SEQUENCE [LARGE SCALE GENOMIC DNA]</scope>
    <source>
        <strain evidence="4">DSM 18361 / CCUG 53116 / MT1</strain>
    </source>
</reference>
<dbReference type="AlphaFoldDB" id="A0A1H0T0D3"/>
<keyword evidence="4" id="KW-1185">Reference proteome</keyword>
<evidence type="ECO:0000313" key="3">
    <source>
        <dbReference type="EMBL" id="SDP47419.1"/>
    </source>
</evidence>
<reference evidence="2" key="3">
    <citation type="submission" date="2017-01" db="EMBL/GenBank/DDBJ databases">
        <authorList>
            <person name="Mah S.A."/>
            <person name="Swanson W.J."/>
            <person name="Moy G.W."/>
            <person name="Vacquier V.D."/>
        </authorList>
    </citation>
    <scope>NUCLEOTIDE SEQUENCE [LARGE SCALE GENOMIC DNA]</scope>
    <source>
        <strain evidence="2">MT1</strain>
    </source>
</reference>
<organism evidence="3 5">
    <name type="scientific">Pseudomonas reinekei</name>
    <dbReference type="NCBI Taxonomy" id="395598"/>
    <lineage>
        <taxon>Bacteria</taxon>
        <taxon>Pseudomonadati</taxon>
        <taxon>Pseudomonadota</taxon>
        <taxon>Gammaproteobacteria</taxon>
        <taxon>Pseudomonadales</taxon>
        <taxon>Pseudomonadaceae</taxon>
        <taxon>Pseudomonas</taxon>
    </lineage>
</organism>
<dbReference type="Proteomes" id="UP000460142">
    <property type="component" value="Unassembled WGS sequence"/>
</dbReference>